<organism evidence="2 3">
    <name type="scientific">Smittium megazygosporum</name>
    <dbReference type="NCBI Taxonomy" id="133381"/>
    <lineage>
        <taxon>Eukaryota</taxon>
        <taxon>Fungi</taxon>
        <taxon>Fungi incertae sedis</taxon>
        <taxon>Zoopagomycota</taxon>
        <taxon>Kickxellomycotina</taxon>
        <taxon>Harpellomycetes</taxon>
        <taxon>Harpellales</taxon>
        <taxon>Legeriomycetaceae</taxon>
        <taxon>Smittium</taxon>
    </lineage>
</organism>
<proteinExistence type="predicted"/>
<evidence type="ECO:0000313" key="3">
    <source>
        <dbReference type="Proteomes" id="UP000245609"/>
    </source>
</evidence>
<evidence type="ECO:0000313" key="2">
    <source>
        <dbReference type="EMBL" id="PVU87023.1"/>
    </source>
</evidence>
<feature type="compositionally biased region" description="Polar residues" evidence="1">
    <location>
        <begin position="1"/>
        <end position="35"/>
    </location>
</feature>
<evidence type="ECO:0000256" key="1">
    <source>
        <dbReference type="SAM" id="MobiDB-lite"/>
    </source>
</evidence>
<feature type="compositionally biased region" description="Basic residues" evidence="1">
    <location>
        <begin position="70"/>
        <end position="85"/>
    </location>
</feature>
<protein>
    <recommendedName>
        <fullName evidence="4">MIF4G domain-containing protein</fullName>
    </recommendedName>
</protein>
<dbReference type="EMBL" id="MBFS01003374">
    <property type="protein sequence ID" value="PVU87023.1"/>
    <property type="molecule type" value="Genomic_DNA"/>
</dbReference>
<keyword evidence="3" id="KW-1185">Reference proteome</keyword>
<accession>A0A2T9Y3Y8</accession>
<dbReference type="Gene3D" id="1.25.40.180">
    <property type="match status" value="1"/>
</dbReference>
<reference evidence="2 3" key="1">
    <citation type="journal article" date="2018" name="MBio">
        <title>Comparative Genomics Reveals the Core Gene Toolbox for the Fungus-Insect Symbiosis.</title>
        <authorList>
            <person name="Wang Y."/>
            <person name="Stata M."/>
            <person name="Wang W."/>
            <person name="Stajich J.E."/>
            <person name="White M.M."/>
            <person name="Moncalvo J.M."/>
        </authorList>
    </citation>
    <scope>NUCLEOTIDE SEQUENCE [LARGE SCALE GENOMIC DNA]</scope>
    <source>
        <strain evidence="2 3">SC-DP-2</strain>
    </source>
</reference>
<feature type="region of interest" description="Disordered" evidence="1">
    <location>
        <begin position="1"/>
        <end position="38"/>
    </location>
</feature>
<comment type="caution">
    <text evidence="2">The sequence shown here is derived from an EMBL/GenBank/DDBJ whole genome shotgun (WGS) entry which is preliminary data.</text>
</comment>
<gene>
    <name evidence="2" type="ORF">BB560_006565</name>
</gene>
<sequence>MNSSDNWGNSNFDSNIQNQDKWENPNSNSGSQNQVDEFGRSHRFGGFEAGFAMGSAPIPKRGGFNNNYRGRGHGGSRPYRNHRGNQRGGYSQGRQFQNRDQYQRNNNFNRNRNSFQENSENQDNPRTYLIKKINNSIVTLGDISKDKERVNQLVDFLLEEASKDEETKNIICSTIVSCCKELVYQYKLYSSLIGLLN</sequence>
<dbReference type="Proteomes" id="UP000245609">
    <property type="component" value="Unassembled WGS sequence"/>
</dbReference>
<evidence type="ECO:0008006" key="4">
    <source>
        <dbReference type="Google" id="ProtNLM"/>
    </source>
</evidence>
<feature type="region of interest" description="Disordered" evidence="1">
    <location>
        <begin position="54"/>
        <end position="126"/>
    </location>
</feature>
<name>A0A2T9Y3Y8_9FUNG</name>
<feature type="compositionally biased region" description="Low complexity" evidence="1">
    <location>
        <begin position="94"/>
        <end position="122"/>
    </location>
</feature>
<dbReference type="AlphaFoldDB" id="A0A2T9Y3Y8"/>
<feature type="non-terminal residue" evidence="2">
    <location>
        <position position="197"/>
    </location>
</feature>
<dbReference type="OrthoDB" id="10252707at2759"/>